<gene>
    <name evidence="2" type="ORF">HXK00_06750</name>
</gene>
<proteinExistence type="predicted"/>
<reference evidence="2" key="1">
    <citation type="submission" date="2020-04" db="EMBL/GenBank/DDBJ databases">
        <title>Deep metagenomics examines the oral microbiome during advanced dental caries in children, revealing novel taxa and co-occurrences with host molecules.</title>
        <authorList>
            <person name="Baker J.L."/>
            <person name="Morton J.T."/>
            <person name="Dinis M."/>
            <person name="Alvarez R."/>
            <person name="Tran N.C."/>
            <person name="Knight R."/>
            <person name="Edlund A."/>
        </authorList>
    </citation>
    <scope>NUCLEOTIDE SEQUENCE</scope>
    <source>
        <strain evidence="2">JCVI_23_bin.16</strain>
    </source>
</reference>
<dbReference type="EMBL" id="JABZFV010000194">
    <property type="protein sequence ID" value="MBF0935320.1"/>
    <property type="molecule type" value="Genomic_DNA"/>
</dbReference>
<dbReference type="AlphaFoldDB" id="A0A929MS91"/>
<name>A0A929MS91_ABIDE</name>
<keyword evidence="2" id="KW-0540">Nuclease</keyword>
<keyword evidence="2" id="KW-0378">Hydrolase</keyword>
<accession>A0A929MS91</accession>
<protein>
    <submittedName>
        <fullName evidence="2">Single-stranded-DNA-specific exonuclease C-terminal domain-containing protein</fullName>
    </submittedName>
</protein>
<evidence type="ECO:0000313" key="2">
    <source>
        <dbReference type="EMBL" id="MBF0935320.1"/>
    </source>
</evidence>
<feature type="non-terminal residue" evidence="2">
    <location>
        <position position="1"/>
    </location>
</feature>
<dbReference type="Pfam" id="PF10141">
    <property type="entry name" value="ssDNA-exonuc_C"/>
    <property type="match status" value="1"/>
</dbReference>
<feature type="domain" description="Single-stranded-DNA-specific exonuclease RecJ C-terminal" evidence="1">
    <location>
        <begin position="3"/>
        <end position="144"/>
    </location>
</feature>
<keyword evidence="2" id="KW-0269">Exonuclease</keyword>
<dbReference type="GO" id="GO:0004527">
    <property type="term" value="F:exonuclease activity"/>
    <property type="evidence" value="ECO:0007669"/>
    <property type="project" value="UniProtKB-KW"/>
</dbReference>
<dbReference type="Proteomes" id="UP000757900">
    <property type="component" value="Unassembled WGS sequence"/>
</dbReference>
<evidence type="ECO:0000259" key="1">
    <source>
        <dbReference type="Pfam" id="PF10141"/>
    </source>
</evidence>
<dbReference type="InterPro" id="IPR018779">
    <property type="entry name" value="RecJ_C"/>
</dbReference>
<comment type="caution">
    <text evidence="2">The sequence shown here is derived from an EMBL/GenBank/DDBJ whole genome shotgun (WGS) entry which is preliminary data.</text>
</comment>
<sequence length="150" mass="17206">QGLVLLEPPKQMSDFDQLVLGQDWQAFYLVLYAQESKYLAGLPQRADFAKLYRWLVSQEPFNLRARLAEISQGLAINPVQLKLMFHVFYEAGFVSIQEGQVAVQDASRHQNTNLEETAAYRAYQAAMDSEEALVFATLDQIKEYVKRIRS</sequence>
<organism evidence="2 3">
    <name type="scientific">Abiotrophia defectiva</name>
    <name type="common">Streptococcus defectivus</name>
    <dbReference type="NCBI Taxonomy" id="46125"/>
    <lineage>
        <taxon>Bacteria</taxon>
        <taxon>Bacillati</taxon>
        <taxon>Bacillota</taxon>
        <taxon>Bacilli</taxon>
        <taxon>Lactobacillales</taxon>
        <taxon>Aerococcaceae</taxon>
        <taxon>Abiotrophia</taxon>
    </lineage>
</organism>
<evidence type="ECO:0000313" key="3">
    <source>
        <dbReference type="Proteomes" id="UP000757900"/>
    </source>
</evidence>